<keyword evidence="2" id="KW-0472">Membrane</keyword>
<dbReference type="EMBL" id="MU069769">
    <property type="protein sequence ID" value="KAF5834216.1"/>
    <property type="molecule type" value="Genomic_DNA"/>
</dbReference>
<evidence type="ECO:0000313" key="4">
    <source>
        <dbReference type="EMBL" id="KAF5834216.1"/>
    </source>
</evidence>
<accession>A0ABQ7GHZ0</accession>
<protein>
    <submittedName>
        <fullName evidence="4">Cyclophilin-type peptidyl-prolyl cis-trans isomerase</fullName>
    </submittedName>
</protein>
<dbReference type="Proteomes" id="UP000815325">
    <property type="component" value="Unassembled WGS sequence"/>
</dbReference>
<gene>
    <name evidence="4" type="ORF">DUNSADRAFT_9206</name>
</gene>
<dbReference type="InterPro" id="IPR003609">
    <property type="entry name" value="Pan_app"/>
</dbReference>
<name>A0ABQ7GHZ0_DUNSA</name>
<comment type="similarity">
    <text evidence="1">Belongs to the cyclophilin-type PPIase family.</text>
</comment>
<organism evidence="4 5">
    <name type="scientific">Dunaliella salina</name>
    <name type="common">Green alga</name>
    <name type="synonym">Protococcus salinus</name>
    <dbReference type="NCBI Taxonomy" id="3046"/>
    <lineage>
        <taxon>Eukaryota</taxon>
        <taxon>Viridiplantae</taxon>
        <taxon>Chlorophyta</taxon>
        <taxon>core chlorophytes</taxon>
        <taxon>Chlorophyceae</taxon>
        <taxon>CS clade</taxon>
        <taxon>Chlamydomonadales</taxon>
        <taxon>Dunaliellaceae</taxon>
        <taxon>Dunaliella</taxon>
    </lineage>
</organism>
<keyword evidence="4" id="KW-0413">Isomerase</keyword>
<keyword evidence="2" id="KW-0812">Transmembrane</keyword>
<dbReference type="InterPro" id="IPR002130">
    <property type="entry name" value="Cyclophilin-type_PPIase_dom"/>
</dbReference>
<dbReference type="Pfam" id="PF14295">
    <property type="entry name" value="PAN_4"/>
    <property type="match status" value="1"/>
</dbReference>
<proteinExistence type="inferred from homology"/>
<evidence type="ECO:0000259" key="3">
    <source>
        <dbReference type="PROSITE" id="PS50072"/>
    </source>
</evidence>
<evidence type="ECO:0000256" key="1">
    <source>
        <dbReference type="ARBA" id="ARBA00007365"/>
    </source>
</evidence>
<dbReference type="GO" id="GO:0016853">
    <property type="term" value="F:isomerase activity"/>
    <property type="evidence" value="ECO:0007669"/>
    <property type="project" value="UniProtKB-KW"/>
</dbReference>
<comment type="caution">
    <text evidence="4">The sequence shown here is derived from an EMBL/GenBank/DDBJ whole genome shotgun (WGS) entry which is preliminary data.</text>
</comment>
<dbReference type="PRINTS" id="PR00153">
    <property type="entry name" value="CSAPPISMRASE"/>
</dbReference>
<dbReference type="PANTHER" id="PTHR11071">
    <property type="entry name" value="PEPTIDYL-PROLYL CIS-TRANS ISOMERASE"/>
    <property type="match status" value="1"/>
</dbReference>
<dbReference type="SUPFAM" id="SSF50891">
    <property type="entry name" value="Cyclophilin-like"/>
    <property type="match status" value="1"/>
</dbReference>
<feature type="domain" description="PPIase cyclophilin-type" evidence="3">
    <location>
        <begin position="219"/>
        <end position="376"/>
    </location>
</feature>
<feature type="transmembrane region" description="Helical" evidence="2">
    <location>
        <begin position="20"/>
        <end position="36"/>
    </location>
</feature>
<dbReference type="Gene3D" id="2.40.100.10">
    <property type="entry name" value="Cyclophilin-like"/>
    <property type="match status" value="1"/>
</dbReference>
<dbReference type="InterPro" id="IPR029000">
    <property type="entry name" value="Cyclophilin-like_dom_sf"/>
</dbReference>
<evidence type="ECO:0000313" key="5">
    <source>
        <dbReference type="Proteomes" id="UP000815325"/>
    </source>
</evidence>
<dbReference type="PROSITE" id="PS50072">
    <property type="entry name" value="CSA_PPIASE_2"/>
    <property type="match status" value="1"/>
</dbReference>
<keyword evidence="2" id="KW-1133">Transmembrane helix</keyword>
<dbReference type="Gene3D" id="3.50.4.10">
    <property type="entry name" value="Hepatocyte Growth Factor"/>
    <property type="match status" value="1"/>
</dbReference>
<dbReference type="PANTHER" id="PTHR11071:SF561">
    <property type="entry name" value="PEPTIDYL-PROLYL CIS-TRANS ISOMERASE D-RELATED"/>
    <property type="match status" value="1"/>
</dbReference>
<evidence type="ECO:0000256" key="2">
    <source>
        <dbReference type="SAM" id="Phobius"/>
    </source>
</evidence>
<keyword evidence="5" id="KW-1185">Reference proteome</keyword>
<reference evidence="4" key="1">
    <citation type="submission" date="2017-08" db="EMBL/GenBank/DDBJ databases">
        <authorList>
            <person name="Polle J.E."/>
            <person name="Barry K."/>
            <person name="Cushman J."/>
            <person name="Schmutz J."/>
            <person name="Tran D."/>
            <person name="Hathwaick L.T."/>
            <person name="Yim W.C."/>
            <person name="Jenkins J."/>
            <person name="Mckie-Krisberg Z.M."/>
            <person name="Prochnik S."/>
            <person name="Lindquist E."/>
            <person name="Dockter R.B."/>
            <person name="Adam C."/>
            <person name="Molina H."/>
            <person name="Bunkerborg J."/>
            <person name="Jin E."/>
            <person name="Buchheim M."/>
            <person name="Magnuson J."/>
        </authorList>
    </citation>
    <scope>NUCLEOTIDE SEQUENCE</scope>
    <source>
        <strain evidence="4">CCAP 19/18</strain>
    </source>
</reference>
<dbReference type="Pfam" id="PF00160">
    <property type="entry name" value="Pro_isomerase"/>
    <property type="match status" value="1"/>
</dbReference>
<sequence>MLRRLPKEREVSMNKTTSLFIPVVIFGVMLVVMYQVNKHTQLHARMIEEHDMHADEHFVTGGRRAQMSRGRSPIRIAVDAEPPVNVDELTCHTEEHAEYHGPVVEWGDGHYKDSAEECCAACRATFQTPGKACNVWAWCSRPEGCDGRKHKECWLKQGALATVLEENVGRRSPAVAWVSGVLYTNAQMEEYKSNKQARLGNEGARLATLKANKSLPLVWMDVSLKGTPLGRVEIVLFRDVSPLASENLRRLCTGEVHPSITLKGAFFYRIVDRFIDQTGVNCPVALGGSYRDDMGGLTLKHDRKGLLSMANRGPDTNGNHFSILMSPAPHLNTHYTVFGEVVSNLEALVKVNELARGKPNNEWINTQDAQITDVGQIRQGVPVPKEVILDGLRD</sequence>